<dbReference type="InterPro" id="IPR007110">
    <property type="entry name" value="Ig-like_dom"/>
</dbReference>
<dbReference type="SUPFAM" id="SSF48726">
    <property type="entry name" value="Immunoglobulin"/>
    <property type="match status" value="2"/>
</dbReference>
<dbReference type="SMART" id="SM00409">
    <property type="entry name" value="IG"/>
    <property type="match status" value="2"/>
</dbReference>
<comment type="subcellular location">
    <subcellularLocation>
        <location evidence="1">Secreted</location>
    </subcellularLocation>
</comment>
<evidence type="ECO:0000313" key="9">
    <source>
        <dbReference type="RefSeq" id="XP_017775232.1"/>
    </source>
</evidence>
<evidence type="ECO:0000259" key="6">
    <source>
        <dbReference type="PROSITE" id="PS50835"/>
    </source>
</evidence>
<dbReference type="PANTHER" id="PTHR23192">
    <property type="entry name" value="OLFACTOMEDIN-RELATED"/>
    <property type="match status" value="1"/>
</dbReference>
<keyword evidence="8" id="KW-1185">Reference proteome</keyword>
<dbReference type="GeneID" id="108561683"/>
<comment type="caution">
    <text evidence="3">Lacks conserved residue(s) required for the propagation of feature annotation.</text>
</comment>
<dbReference type="Pfam" id="PF13927">
    <property type="entry name" value="Ig_3"/>
    <property type="match status" value="1"/>
</dbReference>
<dbReference type="InterPro" id="IPR003599">
    <property type="entry name" value="Ig_sub"/>
</dbReference>
<dbReference type="Pfam" id="PF01391">
    <property type="entry name" value="Collagen"/>
    <property type="match status" value="2"/>
</dbReference>
<dbReference type="Proteomes" id="UP000695000">
    <property type="component" value="Unplaced"/>
</dbReference>
<gene>
    <name evidence="9" type="primary">LOC108561683</name>
</gene>
<dbReference type="InterPro" id="IPR003112">
    <property type="entry name" value="Olfac-like_dom"/>
</dbReference>
<feature type="domain" description="Ig-like" evidence="6">
    <location>
        <begin position="420"/>
        <end position="503"/>
    </location>
</feature>
<evidence type="ECO:0000256" key="4">
    <source>
        <dbReference type="SAM" id="MobiDB-lite"/>
    </source>
</evidence>
<dbReference type="InterPro" id="IPR013783">
    <property type="entry name" value="Ig-like_fold"/>
</dbReference>
<sequence length="875" mass="97646">MSKKVDGEFKGLQPAIQQNPNYTLRVISCVLFIFLTEICLAHYVYRLINAEIRENYVPKSDVDRYVSLSIRTGFGTKEEVIRVVKDVLRYDGNVNSSRTKRNTNKLNMRDEAVVDFFPPNMKSKLQAIDEIERQKTGKGTAPGGDNWVWLTDYCRVTMASIQGYCIAAAKYCPPSPPGPKGPIGPKGERGETGFPGTPGPMGPRGHTGHPGEKGTQGRPGLDGRDGVPGEPGFDGMPGRNGHDGISGKDGMPGTAGRDGRNGTDGRPGLTGPQGPPGPQGPKGIPGPRGRGGKPGNHGTPGIPGINAWKTKVNGSVELLIPPSIAGNQNGLPFGPSVITEGDNVTLHCAANGVPKPKVSWLRPNGQFIQMGPWQAATVSGYSLNITFVSRVHMGIYQCIADNGIPPQVNQSFIIEVHFIPLIRIRRDRIGASNGSTAVLECEVEAFPDALRYWERSDGHLLENGNKYRIDNRIGRTGYTVHMQMNISHLNYYDFTEYYCVAKNERGITRGHFVIFEVDPRLVTPPPMVDSGMIEIGQKPPPRLRHEDICPPVTCTECLEPKGLKCTNSGVSIIDLIEKWEIRQFSNISYSGFPNRTTDCVLYAVGKPVYHRYTNQTNGSWMRDPCDKGGDKFYATKEDDADHLYRYDNKAMFRKDLHSWRYNLSYPIKGNAHVVFNGSFFYNSRDPSKILKFHLHNESTAGLHIPHFKTNKSNYLYTTENNYMDFTVDENGLWVIFGVPETNNTAVMKVDPNTFQYQYIWNISLNHHKVGEMFIVCGVLYAIDSVTDRDSRIRFALDLYTNNLLHVDLPFTNPFRNTTMVGYNPKNKELYTWDRGNQLTYPVRYNEIGYGHKDEADPHVPEAAMQTGLEIFHSDE</sequence>
<dbReference type="PANTHER" id="PTHR23192:SF85">
    <property type="entry name" value="GLIOMEDIN"/>
    <property type="match status" value="1"/>
</dbReference>
<feature type="compositionally biased region" description="Gly residues" evidence="4">
    <location>
        <begin position="286"/>
        <end position="295"/>
    </location>
</feature>
<dbReference type="Pfam" id="PF07679">
    <property type="entry name" value="I-set"/>
    <property type="match status" value="1"/>
</dbReference>
<dbReference type="SMART" id="SM00284">
    <property type="entry name" value="OLF"/>
    <property type="match status" value="1"/>
</dbReference>
<dbReference type="InterPro" id="IPR013098">
    <property type="entry name" value="Ig_I-set"/>
</dbReference>
<feature type="region of interest" description="Disordered" evidence="4">
    <location>
        <begin position="178"/>
        <end position="306"/>
    </location>
</feature>
<feature type="domain" description="Olfactomedin-like" evidence="7">
    <location>
        <begin position="598"/>
        <end position="846"/>
    </location>
</feature>
<evidence type="ECO:0000256" key="5">
    <source>
        <dbReference type="SAM" id="Phobius"/>
    </source>
</evidence>
<dbReference type="Gene3D" id="2.60.40.10">
    <property type="entry name" value="Immunoglobulins"/>
    <property type="match status" value="2"/>
</dbReference>
<evidence type="ECO:0000256" key="3">
    <source>
        <dbReference type="PROSITE-ProRule" id="PRU00446"/>
    </source>
</evidence>
<feature type="transmembrane region" description="Helical" evidence="5">
    <location>
        <begin position="22"/>
        <end position="45"/>
    </location>
</feature>
<dbReference type="InterPro" id="IPR008160">
    <property type="entry name" value="Collagen"/>
</dbReference>
<dbReference type="InterPro" id="IPR036179">
    <property type="entry name" value="Ig-like_dom_sf"/>
</dbReference>
<evidence type="ECO:0000256" key="1">
    <source>
        <dbReference type="ARBA" id="ARBA00004613"/>
    </source>
</evidence>
<keyword evidence="5" id="KW-0812">Transmembrane</keyword>
<dbReference type="Pfam" id="PF02191">
    <property type="entry name" value="OLF"/>
    <property type="match status" value="1"/>
</dbReference>
<keyword evidence="5" id="KW-0472">Membrane</keyword>
<protein>
    <submittedName>
        <fullName evidence="9">Uncharacterized protein LOC108561683</fullName>
    </submittedName>
</protein>
<dbReference type="PROSITE" id="PS51132">
    <property type="entry name" value="OLF"/>
    <property type="match status" value="1"/>
</dbReference>
<dbReference type="InterPro" id="IPR003598">
    <property type="entry name" value="Ig_sub2"/>
</dbReference>
<reference evidence="9" key="1">
    <citation type="submission" date="2025-08" db="UniProtKB">
        <authorList>
            <consortium name="RefSeq"/>
        </authorList>
    </citation>
    <scope>IDENTIFICATION</scope>
    <source>
        <tissue evidence="9">Whole Larva</tissue>
    </source>
</reference>
<evidence type="ECO:0000313" key="8">
    <source>
        <dbReference type="Proteomes" id="UP000695000"/>
    </source>
</evidence>
<organism evidence="8 9">
    <name type="scientific">Nicrophorus vespilloides</name>
    <name type="common">Boreal carrion beetle</name>
    <dbReference type="NCBI Taxonomy" id="110193"/>
    <lineage>
        <taxon>Eukaryota</taxon>
        <taxon>Metazoa</taxon>
        <taxon>Ecdysozoa</taxon>
        <taxon>Arthropoda</taxon>
        <taxon>Hexapoda</taxon>
        <taxon>Insecta</taxon>
        <taxon>Pterygota</taxon>
        <taxon>Neoptera</taxon>
        <taxon>Endopterygota</taxon>
        <taxon>Coleoptera</taxon>
        <taxon>Polyphaga</taxon>
        <taxon>Staphyliniformia</taxon>
        <taxon>Silphidae</taxon>
        <taxon>Nicrophorinae</taxon>
        <taxon>Nicrophorus</taxon>
    </lineage>
</organism>
<keyword evidence="2" id="KW-0964">Secreted</keyword>
<evidence type="ECO:0000259" key="7">
    <source>
        <dbReference type="PROSITE" id="PS51132"/>
    </source>
</evidence>
<name>A0ABM1MKY2_NICVS</name>
<proteinExistence type="predicted"/>
<dbReference type="InterPro" id="IPR050605">
    <property type="entry name" value="Olfactomedin-like_domain"/>
</dbReference>
<dbReference type="PROSITE" id="PS50835">
    <property type="entry name" value="IG_LIKE"/>
    <property type="match status" value="2"/>
</dbReference>
<keyword evidence="5" id="KW-1133">Transmembrane helix</keyword>
<dbReference type="RefSeq" id="XP_017775232.1">
    <property type="nucleotide sequence ID" value="XM_017919743.1"/>
</dbReference>
<dbReference type="SMART" id="SM00408">
    <property type="entry name" value="IGc2"/>
    <property type="match status" value="2"/>
</dbReference>
<accession>A0ABM1MKY2</accession>
<evidence type="ECO:0000256" key="2">
    <source>
        <dbReference type="ARBA" id="ARBA00022525"/>
    </source>
</evidence>
<feature type="domain" description="Ig-like" evidence="6">
    <location>
        <begin position="322"/>
        <end position="409"/>
    </location>
</feature>